<reference evidence="8 9" key="1">
    <citation type="submission" date="2016-03" db="EMBL/GenBank/DDBJ databases">
        <title>Draft genome sequence of the Fonsecaea monophora CBS 269.37.</title>
        <authorList>
            <person name="Bombassaro A."/>
            <person name="Vinicius W.A."/>
            <person name="De Hoog S."/>
            <person name="Sun J."/>
            <person name="Souza E.M."/>
            <person name="Raittz R.T."/>
            <person name="Costa F."/>
            <person name="Leao A.C."/>
            <person name="Tadra-Sfeir M.Z."/>
            <person name="Baura V."/>
            <person name="Balsanelli E."/>
            <person name="Pedrosa F.O."/>
            <person name="Moreno L.F."/>
            <person name="Steffens M.B."/>
            <person name="Xi L."/>
            <person name="Bocca A.L."/>
            <person name="Felipe M.S."/>
            <person name="Teixeira M."/>
            <person name="Telles Filho F.Q."/>
            <person name="Azevedo C.M."/>
            <person name="Gomes R."/>
            <person name="Vicente V.A."/>
        </authorList>
    </citation>
    <scope>NUCLEOTIDE SEQUENCE [LARGE SCALE GENOMIC DNA]</scope>
    <source>
        <strain evidence="8 9">CBS 269.37</strain>
    </source>
</reference>
<dbReference type="AlphaFoldDB" id="A0A177FKJ3"/>
<dbReference type="GO" id="GO:0006635">
    <property type="term" value="P:fatty acid beta-oxidation"/>
    <property type="evidence" value="ECO:0007669"/>
    <property type="project" value="TreeGrafter"/>
</dbReference>
<comment type="subcellular location">
    <subcellularLocation>
        <location evidence="1">Peroxisome</location>
    </subcellularLocation>
</comment>
<dbReference type="GeneID" id="34596922"/>
<dbReference type="InterPro" id="IPR018376">
    <property type="entry name" value="Enoyl-CoA_hyd/isom_CS"/>
</dbReference>
<dbReference type="Proteomes" id="UP000077002">
    <property type="component" value="Unassembled WGS sequence"/>
</dbReference>
<dbReference type="InterPro" id="IPR001753">
    <property type="entry name" value="Enoyl-CoA_hydra/iso"/>
</dbReference>
<evidence type="ECO:0000256" key="3">
    <source>
        <dbReference type="ARBA" id="ARBA00005254"/>
    </source>
</evidence>
<organism evidence="8 9">
    <name type="scientific">Fonsecaea monophora</name>
    <dbReference type="NCBI Taxonomy" id="254056"/>
    <lineage>
        <taxon>Eukaryota</taxon>
        <taxon>Fungi</taxon>
        <taxon>Dikarya</taxon>
        <taxon>Ascomycota</taxon>
        <taxon>Pezizomycotina</taxon>
        <taxon>Eurotiomycetes</taxon>
        <taxon>Chaetothyriomycetidae</taxon>
        <taxon>Chaetothyriales</taxon>
        <taxon>Herpotrichiellaceae</taxon>
        <taxon>Fonsecaea</taxon>
    </lineage>
</organism>
<protein>
    <recommendedName>
        <fullName evidence="10">Enoyl-CoA hydratase</fullName>
    </recommendedName>
</protein>
<evidence type="ECO:0000313" key="9">
    <source>
        <dbReference type="Proteomes" id="UP000077002"/>
    </source>
</evidence>
<accession>A0A177FKJ3</accession>
<dbReference type="SUPFAM" id="SSF52096">
    <property type="entry name" value="ClpP/crotonase"/>
    <property type="match status" value="1"/>
</dbReference>
<dbReference type="PANTHER" id="PTHR11941">
    <property type="entry name" value="ENOYL-COA HYDRATASE-RELATED"/>
    <property type="match status" value="1"/>
</dbReference>
<evidence type="ECO:0000256" key="4">
    <source>
        <dbReference type="ARBA" id="ARBA00023140"/>
    </source>
</evidence>
<dbReference type="FunFam" id="3.90.226.10:FF:000074">
    <property type="entry name" value="Enoyl-CoA hydratase (AFU_orthologue AFUA_2G10650)"/>
    <property type="match status" value="1"/>
</dbReference>
<keyword evidence="6" id="KW-0456">Lyase</keyword>
<dbReference type="InterPro" id="IPR029045">
    <property type="entry name" value="ClpP/crotonase-like_dom_sf"/>
</dbReference>
<evidence type="ECO:0008006" key="10">
    <source>
        <dbReference type="Google" id="ProtNLM"/>
    </source>
</evidence>
<evidence type="ECO:0000256" key="2">
    <source>
        <dbReference type="ARBA" id="ARBA00004924"/>
    </source>
</evidence>
<name>A0A177FKJ3_9EURO</name>
<evidence type="ECO:0000256" key="5">
    <source>
        <dbReference type="ARBA" id="ARBA00023235"/>
    </source>
</evidence>
<keyword evidence="9" id="KW-1185">Reference proteome</keyword>
<dbReference type="GO" id="GO:0016829">
    <property type="term" value="F:lyase activity"/>
    <property type="evidence" value="ECO:0007669"/>
    <property type="project" value="UniProtKB-KW"/>
</dbReference>
<dbReference type="PANTHER" id="PTHR11941:SF68">
    <property type="entry name" value="CARNITINYL-COA DEHYDRATASE"/>
    <property type="match status" value="1"/>
</dbReference>
<evidence type="ECO:0000313" key="8">
    <source>
        <dbReference type="EMBL" id="OAG43892.1"/>
    </source>
</evidence>
<dbReference type="EMBL" id="LVKK01000007">
    <property type="protein sequence ID" value="OAG43892.1"/>
    <property type="molecule type" value="Genomic_DNA"/>
</dbReference>
<evidence type="ECO:0000256" key="1">
    <source>
        <dbReference type="ARBA" id="ARBA00004275"/>
    </source>
</evidence>
<dbReference type="Gene3D" id="3.90.226.10">
    <property type="entry name" value="2-enoyl-CoA Hydratase, Chain A, domain 1"/>
    <property type="match status" value="1"/>
</dbReference>
<keyword evidence="5" id="KW-0413">Isomerase</keyword>
<comment type="similarity">
    <text evidence="3 7">Belongs to the enoyl-CoA hydratase/isomerase family.</text>
</comment>
<dbReference type="RefSeq" id="XP_022515844.1">
    <property type="nucleotide sequence ID" value="XM_022651726.1"/>
</dbReference>
<comment type="pathway">
    <text evidence="2">Siderophore biosynthesis.</text>
</comment>
<evidence type="ECO:0000256" key="7">
    <source>
        <dbReference type="RuleBase" id="RU003707"/>
    </source>
</evidence>
<sequence>MDPKFHTPPPPTTIFSLSYPVPFVLLITIQREKQMNSIPLRGHWEGELLLQWFDSEPELRIAVITGAGNKAFCSGQDLIEQEEFTHNPPHPKERKFAPSGFCGLSRRGGKKPVIAAVNGYALGGGFEICLNCDLVVASPTASFGLPESSIGVYAAAGGLPRIVRICGMQIAAEIALAGKRLTAQEAKALQLVNLVTETPEKLLHEALALASRVANMSPDATIVTRAGLREAWETASVERACQLTADRYEEPLLATPNRDIGLRAFKKKQKPNWVPPKL</sequence>
<dbReference type="PROSITE" id="PS00166">
    <property type="entry name" value="ENOYL_COA_HYDRATASE"/>
    <property type="match status" value="1"/>
</dbReference>
<dbReference type="Pfam" id="PF00378">
    <property type="entry name" value="ECH_1"/>
    <property type="match status" value="1"/>
</dbReference>
<proteinExistence type="inferred from homology"/>
<comment type="caution">
    <text evidence="8">The sequence shown here is derived from an EMBL/GenBank/DDBJ whole genome shotgun (WGS) entry which is preliminary data.</text>
</comment>
<keyword evidence="4" id="KW-0576">Peroxisome</keyword>
<evidence type="ECO:0000256" key="6">
    <source>
        <dbReference type="ARBA" id="ARBA00023239"/>
    </source>
</evidence>
<dbReference type="GO" id="GO:0016853">
    <property type="term" value="F:isomerase activity"/>
    <property type="evidence" value="ECO:0007669"/>
    <property type="project" value="UniProtKB-KW"/>
</dbReference>
<dbReference type="OrthoDB" id="2139957at2759"/>
<dbReference type="GO" id="GO:0005739">
    <property type="term" value="C:mitochondrion"/>
    <property type="evidence" value="ECO:0007669"/>
    <property type="project" value="TreeGrafter"/>
</dbReference>
<gene>
    <name evidence="8" type="ORF">AYO21_01744</name>
</gene>
<dbReference type="CDD" id="cd06558">
    <property type="entry name" value="crotonase-like"/>
    <property type="match status" value="1"/>
</dbReference>
<dbReference type="GO" id="GO:0005777">
    <property type="term" value="C:peroxisome"/>
    <property type="evidence" value="ECO:0007669"/>
    <property type="project" value="UniProtKB-SubCell"/>
</dbReference>